<evidence type="ECO:0000256" key="3">
    <source>
        <dbReference type="ARBA" id="ARBA00022827"/>
    </source>
</evidence>
<evidence type="ECO:0008006" key="7">
    <source>
        <dbReference type="Google" id="ProtNLM"/>
    </source>
</evidence>
<reference evidence="5" key="1">
    <citation type="journal article" date="2019" name="Environ. Microbiol.">
        <title>Fungal ecological strategies reflected in gene transcription - a case study of two litter decomposers.</title>
        <authorList>
            <person name="Barbi F."/>
            <person name="Kohler A."/>
            <person name="Barry K."/>
            <person name="Baskaran P."/>
            <person name="Daum C."/>
            <person name="Fauchery L."/>
            <person name="Ihrmark K."/>
            <person name="Kuo A."/>
            <person name="LaButti K."/>
            <person name="Lipzen A."/>
            <person name="Morin E."/>
            <person name="Grigoriev I.V."/>
            <person name="Henrissat B."/>
            <person name="Lindahl B."/>
            <person name="Martin F."/>
        </authorList>
    </citation>
    <scope>NUCLEOTIDE SEQUENCE</scope>
    <source>
        <strain evidence="5">JB14</strain>
    </source>
</reference>
<evidence type="ECO:0000256" key="2">
    <source>
        <dbReference type="ARBA" id="ARBA00022630"/>
    </source>
</evidence>
<dbReference type="OrthoDB" id="9974421at2759"/>
<keyword evidence="2" id="KW-0285">Flavoprotein</keyword>
<protein>
    <recommendedName>
        <fullName evidence="7">Alpha/beta-hydrolase</fullName>
    </recommendedName>
</protein>
<dbReference type="InterPro" id="IPR052542">
    <property type="entry name" value="Cholesterol_Oxidase"/>
</dbReference>
<dbReference type="GO" id="GO:0016491">
    <property type="term" value="F:oxidoreductase activity"/>
    <property type="evidence" value="ECO:0007669"/>
    <property type="project" value="UniProtKB-KW"/>
</dbReference>
<dbReference type="PANTHER" id="PTHR47470:SF1">
    <property type="entry name" value="FAD-DEPENDENT OXIDOREDUCTASE 2 FAD BINDING DOMAIN-CONTAINING PROTEIN"/>
    <property type="match status" value="1"/>
</dbReference>
<gene>
    <name evidence="5" type="ORF">BT96DRAFT_930084</name>
</gene>
<organism evidence="5 6">
    <name type="scientific">Gymnopus androsaceus JB14</name>
    <dbReference type="NCBI Taxonomy" id="1447944"/>
    <lineage>
        <taxon>Eukaryota</taxon>
        <taxon>Fungi</taxon>
        <taxon>Dikarya</taxon>
        <taxon>Basidiomycota</taxon>
        <taxon>Agaricomycotina</taxon>
        <taxon>Agaricomycetes</taxon>
        <taxon>Agaricomycetidae</taxon>
        <taxon>Agaricales</taxon>
        <taxon>Marasmiineae</taxon>
        <taxon>Omphalotaceae</taxon>
        <taxon>Gymnopus</taxon>
    </lineage>
</organism>
<keyword evidence="4" id="KW-0560">Oxidoreductase</keyword>
<evidence type="ECO:0000256" key="4">
    <source>
        <dbReference type="ARBA" id="ARBA00023002"/>
    </source>
</evidence>
<dbReference type="Proteomes" id="UP000799118">
    <property type="component" value="Unassembled WGS sequence"/>
</dbReference>
<proteinExistence type="predicted"/>
<dbReference type="InterPro" id="IPR029058">
    <property type="entry name" value="AB_hydrolase_fold"/>
</dbReference>
<evidence type="ECO:0000313" key="6">
    <source>
        <dbReference type="Proteomes" id="UP000799118"/>
    </source>
</evidence>
<comment type="cofactor">
    <cofactor evidence="1">
        <name>FAD</name>
        <dbReference type="ChEBI" id="CHEBI:57692"/>
    </cofactor>
</comment>
<dbReference type="EMBL" id="ML770795">
    <property type="protein sequence ID" value="KAE9382979.1"/>
    <property type="molecule type" value="Genomic_DNA"/>
</dbReference>
<dbReference type="Gene3D" id="3.40.50.1820">
    <property type="entry name" value="alpha/beta hydrolase"/>
    <property type="match status" value="1"/>
</dbReference>
<name>A0A6A4GBU1_9AGAR</name>
<dbReference type="PANTHER" id="PTHR47470">
    <property type="entry name" value="CHOLESTEROL OXIDASE"/>
    <property type="match status" value="1"/>
</dbReference>
<keyword evidence="3" id="KW-0274">FAD</keyword>
<sequence>MWSHKNLTHATHEHLDIVFGGVHMTLLRHLMRMGTAHEVMDNEFNSLVKDANLEHFKGLPISFISGGDNVVYSSESTSMSYDALREKCGTELYRRSVVQGYGHLDTWMGKNSAVGVYPPVAEHMEWCERFKNEEEREDLHMDEKGGIEGISISQDHWRWKQPQQR</sequence>
<keyword evidence="6" id="KW-1185">Reference proteome</keyword>
<evidence type="ECO:0000313" key="5">
    <source>
        <dbReference type="EMBL" id="KAE9382979.1"/>
    </source>
</evidence>
<dbReference type="AlphaFoldDB" id="A0A6A4GBU1"/>
<accession>A0A6A4GBU1</accession>
<evidence type="ECO:0000256" key="1">
    <source>
        <dbReference type="ARBA" id="ARBA00001974"/>
    </source>
</evidence>